<dbReference type="AlphaFoldDB" id="A0A2A8CX47"/>
<dbReference type="Proteomes" id="UP000220102">
    <property type="component" value="Unassembled WGS sequence"/>
</dbReference>
<dbReference type="CDD" id="cd16345">
    <property type="entry name" value="LMWP_ArsC"/>
    <property type="match status" value="1"/>
</dbReference>
<dbReference type="PANTHER" id="PTHR43428:SF1">
    <property type="entry name" value="ARSENATE REDUCTASE"/>
    <property type="match status" value="1"/>
</dbReference>
<evidence type="ECO:0000313" key="3">
    <source>
        <dbReference type="EMBL" id="PEN13275.1"/>
    </source>
</evidence>
<dbReference type="PANTHER" id="PTHR43428">
    <property type="entry name" value="ARSENATE REDUCTASE"/>
    <property type="match status" value="1"/>
</dbReference>
<evidence type="ECO:0000259" key="2">
    <source>
        <dbReference type="SMART" id="SM00226"/>
    </source>
</evidence>
<dbReference type="RefSeq" id="WP_098075867.1">
    <property type="nucleotide sequence ID" value="NZ_PDEQ01000005.1"/>
</dbReference>
<keyword evidence="1" id="KW-0059">Arsenical resistance</keyword>
<dbReference type="SMART" id="SM00226">
    <property type="entry name" value="LMWPc"/>
    <property type="match status" value="1"/>
</dbReference>
<feature type="domain" description="Phosphotyrosine protein phosphatase I" evidence="2">
    <location>
        <begin position="8"/>
        <end position="140"/>
    </location>
</feature>
<name>A0A2A8CX47_9BACT</name>
<gene>
    <name evidence="3" type="ORF">CRI94_11590</name>
</gene>
<accession>A0A2A8CX47</accession>
<organism evidence="3 4">
    <name type="scientific">Longibacter salinarum</name>
    <dbReference type="NCBI Taxonomy" id="1850348"/>
    <lineage>
        <taxon>Bacteria</taxon>
        <taxon>Pseudomonadati</taxon>
        <taxon>Rhodothermota</taxon>
        <taxon>Rhodothermia</taxon>
        <taxon>Rhodothermales</taxon>
        <taxon>Salisaetaceae</taxon>
        <taxon>Longibacter</taxon>
    </lineage>
</organism>
<dbReference type="Pfam" id="PF01451">
    <property type="entry name" value="LMWPc"/>
    <property type="match status" value="1"/>
</dbReference>
<dbReference type="InterPro" id="IPR023485">
    <property type="entry name" value="Ptyr_pPase"/>
</dbReference>
<dbReference type="GO" id="GO:0046685">
    <property type="term" value="P:response to arsenic-containing substance"/>
    <property type="evidence" value="ECO:0007669"/>
    <property type="project" value="UniProtKB-KW"/>
</dbReference>
<evidence type="ECO:0000256" key="1">
    <source>
        <dbReference type="ARBA" id="ARBA00022849"/>
    </source>
</evidence>
<comment type="caution">
    <text evidence="3">The sequence shown here is derived from an EMBL/GenBank/DDBJ whole genome shotgun (WGS) entry which is preliminary data.</text>
</comment>
<dbReference type="OrthoDB" id="9799096at2"/>
<dbReference type="EMBL" id="PDEQ01000005">
    <property type="protein sequence ID" value="PEN13275.1"/>
    <property type="molecule type" value="Genomic_DNA"/>
</dbReference>
<dbReference type="SUPFAM" id="SSF52788">
    <property type="entry name" value="Phosphotyrosine protein phosphatases I"/>
    <property type="match status" value="1"/>
</dbReference>
<keyword evidence="4" id="KW-1185">Reference proteome</keyword>
<evidence type="ECO:0000313" key="4">
    <source>
        <dbReference type="Proteomes" id="UP000220102"/>
    </source>
</evidence>
<proteinExistence type="predicted"/>
<dbReference type="Gene3D" id="3.40.50.2300">
    <property type="match status" value="1"/>
</dbReference>
<dbReference type="InterPro" id="IPR036196">
    <property type="entry name" value="Ptyr_pPase_sf"/>
</dbReference>
<sequence length="144" mass="15874">MSSTEPSRSVVFVCTHNSARSQMAEGYLRHVAGDRYDVYSAGTERTHVRPFAIAVMNEIGIDLSGHHSKTLDDLVDVDKDIVVTVCDHAKETCPVVHAEQVMHKSFPDPSAATGSDEERLNAFRSVRDDLISWIDQTFVSAPDA</sequence>
<reference evidence="3 4" key="1">
    <citation type="submission" date="2017-10" db="EMBL/GenBank/DDBJ databases">
        <title>Draft genome of Longibacter Salinarum.</title>
        <authorList>
            <person name="Goh K.M."/>
            <person name="Shamsir M.S."/>
            <person name="Lim S.W."/>
        </authorList>
    </citation>
    <scope>NUCLEOTIDE SEQUENCE [LARGE SCALE GENOMIC DNA]</scope>
    <source>
        <strain evidence="3 4">KCTC 52045</strain>
    </source>
</reference>
<protein>
    <submittedName>
        <fullName evidence="3">Low molecular weight phosphatase family protein</fullName>
    </submittedName>
</protein>